<comment type="caution">
    <text evidence="1">The sequence shown here is derived from an EMBL/GenBank/DDBJ whole genome shotgun (WGS) entry which is preliminary data.</text>
</comment>
<protein>
    <recommendedName>
        <fullName evidence="3">Uracil-DNA glycosylase-like domain-containing protein</fullName>
    </recommendedName>
</protein>
<name>A0A512MDA1_9BACT</name>
<gene>
    <name evidence="1" type="ORF">BGE01nite_36420</name>
</gene>
<dbReference type="OrthoDB" id="6002729at2"/>
<dbReference type="Proteomes" id="UP000321577">
    <property type="component" value="Unassembled WGS sequence"/>
</dbReference>
<proteinExistence type="predicted"/>
<evidence type="ECO:0000313" key="1">
    <source>
        <dbReference type="EMBL" id="GEP44351.1"/>
    </source>
</evidence>
<organism evidence="1 2">
    <name type="scientific">Brevifollis gellanilyticus</name>
    <dbReference type="NCBI Taxonomy" id="748831"/>
    <lineage>
        <taxon>Bacteria</taxon>
        <taxon>Pseudomonadati</taxon>
        <taxon>Verrucomicrobiota</taxon>
        <taxon>Verrucomicrobiia</taxon>
        <taxon>Verrucomicrobiales</taxon>
        <taxon>Verrucomicrobiaceae</taxon>
    </lineage>
</organism>
<evidence type="ECO:0000313" key="2">
    <source>
        <dbReference type="Proteomes" id="UP000321577"/>
    </source>
</evidence>
<reference evidence="1 2" key="1">
    <citation type="submission" date="2019-07" db="EMBL/GenBank/DDBJ databases">
        <title>Whole genome shotgun sequence of Brevifollis gellanilyticus NBRC 108608.</title>
        <authorList>
            <person name="Hosoyama A."/>
            <person name="Uohara A."/>
            <person name="Ohji S."/>
            <person name="Ichikawa N."/>
        </authorList>
    </citation>
    <scope>NUCLEOTIDE SEQUENCE [LARGE SCALE GENOMIC DNA]</scope>
    <source>
        <strain evidence="1 2">NBRC 108608</strain>
    </source>
</reference>
<keyword evidence="2" id="KW-1185">Reference proteome</keyword>
<dbReference type="EMBL" id="BKAG01000029">
    <property type="protein sequence ID" value="GEP44351.1"/>
    <property type="molecule type" value="Genomic_DNA"/>
</dbReference>
<accession>A0A512MDA1</accession>
<dbReference type="RefSeq" id="WP_146852217.1">
    <property type="nucleotide sequence ID" value="NZ_BKAG01000029.1"/>
</dbReference>
<evidence type="ECO:0008006" key="3">
    <source>
        <dbReference type="Google" id="ProtNLM"/>
    </source>
</evidence>
<sequence>MNFIAGFITGHSVPGCTGLSREQVDFQRRSEIPPECWLPHNFPWHETFPFPEPFRLLSASVNNVRHYLRSRKAVFAEQHREAVTQLLTPYDAVLLLAGSCGLELFNNLELPNELRGKIHIFAYGPVSRRLPKAASHLLVQGRHDWLSRFYHPRADHRYPCPHMGYLEAPETRRLLNEYYQRILHS</sequence>
<dbReference type="AlphaFoldDB" id="A0A512MDA1"/>